<dbReference type="SUPFAM" id="SSF48371">
    <property type="entry name" value="ARM repeat"/>
    <property type="match status" value="1"/>
</dbReference>
<dbReference type="Gene3D" id="1.25.40.180">
    <property type="match status" value="1"/>
</dbReference>
<reference evidence="3 4" key="1">
    <citation type="submission" date="2020-02" db="EMBL/GenBank/DDBJ databases">
        <authorList>
            <person name="Ferguson B K."/>
        </authorList>
    </citation>
    <scope>NUCLEOTIDE SEQUENCE [LARGE SCALE GENOMIC DNA]</scope>
</reference>
<dbReference type="OrthoDB" id="27832at2759"/>
<keyword evidence="1" id="KW-0175">Coiled coil</keyword>
<dbReference type="InterPro" id="IPR016024">
    <property type="entry name" value="ARM-type_fold"/>
</dbReference>
<evidence type="ECO:0000313" key="3">
    <source>
        <dbReference type="EMBL" id="CAB0016752.1"/>
    </source>
</evidence>
<evidence type="ECO:0008006" key="5">
    <source>
        <dbReference type="Google" id="ProtNLM"/>
    </source>
</evidence>
<evidence type="ECO:0000256" key="2">
    <source>
        <dbReference type="SAM" id="MobiDB-lite"/>
    </source>
</evidence>
<protein>
    <recommendedName>
        <fullName evidence="5">MIF4G domain-containing protein</fullName>
    </recommendedName>
</protein>
<feature type="compositionally biased region" description="Basic residues" evidence="2">
    <location>
        <begin position="269"/>
        <end position="281"/>
    </location>
</feature>
<feature type="region of interest" description="Disordered" evidence="2">
    <location>
        <begin position="264"/>
        <end position="338"/>
    </location>
</feature>
<dbReference type="AlphaFoldDB" id="A0A6H5HJ11"/>
<sequence length="424" mass="48416">MACRFYGELVSTGVLPLKESLPLLGSVLTTIVNKDKEIHNNVSVIISFCKHCGEDFAGLVSKRVRKLCEKFEKEVPRSTLLPAEKQNIVKGLFNEYYTTLCQHLLKDHSKVQAHERQNEQLLRLKGEIREDRVKQMEEMRNDLHSLLNSAELLAELLDQPLPPLPNIGRPQEAVVPETEEGSTPDGGGIWEDDESRCFYQVFPNLCDYLPSKPSNEPTAAVEPPMSEEKLDEEIKEEDLEVKRSKTIDNRTPLVQKTDEKLKSIGRGAGQRRRAVRARRTRRSDQHQHQNRLGHLPRQFASLRQPGNDRQRGRRICRFPQHENRPAETRQNAFRSAAHAPGPAAILRAARRHFEPRHTRDRIESDVIAEARLQVPRSQEGSDQFGVEDQSIAIHRRVGQIRIVSQHRGALLSQIAIARLHPPPY</sequence>
<feature type="region of interest" description="Disordered" evidence="2">
    <location>
        <begin position="213"/>
        <end position="233"/>
    </location>
</feature>
<name>A0A6H5HJ11_9HEMI</name>
<accession>A0A6H5HJ11</accession>
<dbReference type="EMBL" id="CADCXU010030595">
    <property type="protein sequence ID" value="CAB0016752.1"/>
    <property type="molecule type" value="Genomic_DNA"/>
</dbReference>
<evidence type="ECO:0000313" key="4">
    <source>
        <dbReference type="Proteomes" id="UP000479000"/>
    </source>
</evidence>
<dbReference type="PANTHER" id="PTHR12839:SF7">
    <property type="entry name" value="REGULATOR OF NONSENSE TRANSCRIPTS 2"/>
    <property type="match status" value="1"/>
</dbReference>
<dbReference type="GO" id="GO:0035145">
    <property type="term" value="C:exon-exon junction complex"/>
    <property type="evidence" value="ECO:0007669"/>
    <property type="project" value="TreeGrafter"/>
</dbReference>
<dbReference type="Proteomes" id="UP000479000">
    <property type="component" value="Unassembled WGS sequence"/>
</dbReference>
<organism evidence="3 4">
    <name type="scientific">Nesidiocoris tenuis</name>
    <dbReference type="NCBI Taxonomy" id="355587"/>
    <lineage>
        <taxon>Eukaryota</taxon>
        <taxon>Metazoa</taxon>
        <taxon>Ecdysozoa</taxon>
        <taxon>Arthropoda</taxon>
        <taxon>Hexapoda</taxon>
        <taxon>Insecta</taxon>
        <taxon>Pterygota</taxon>
        <taxon>Neoptera</taxon>
        <taxon>Paraneoptera</taxon>
        <taxon>Hemiptera</taxon>
        <taxon>Heteroptera</taxon>
        <taxon>Panheteroptera</taxon>
        <taxon>Cimicomorpha</taxon>
        <taxon>Miridae</taxon>
        <taxon>Dicyphina</taxon>
        <taxon>Nesidiocoris</taxon>
    </lineage>
</organism>
<dbReference type="PANTHER" id="PTHR12839">
    <property type="entry name" value="NONSENSE-MEDIATED MRNA DECAY PROTEIN 2 UP-FRAMESHIFT SUPPRESSOR 2"/>
    <property type="match status" value="1"/>
</dbReference>
<keyword evidence="4" id="KW-1185">Reference proteome</keyword>
<dbReference type="GO" id="GO:0000184">
    <property type="term" value="P:nuclear-transcribed mRNA catabolic process, nonsense-mediated decay"/>
    <property type="evidence" value="ECO:0007669"/>
    <property type="project" value="InterPro"/>
</dbReference>
<feature type="coiled-coil region" evidence="1">
    <location>
        <begin position="111"/>
        <end position="156"/>
    </location>
</feature>
<proteinExistence type="predicted"/>
<dbReference type="InterPro" id="IPR039762">
    <property type="entry name" value="Nmd2/UPF2"/>
</dbReference>
<evidence type="ECO:0000256" key="1">
    <source>
        <dbReference type="SAM" id="Coils"/>
    </source>
</evidence>
<gene>
    <name evidence="3" type="ORF">NTEN_LOCUS20887</name>
</gene>
<dbReference type="GO" id="GO:0005737">
    <property type="term" value="C:cytoplasm"/>
    <property type="evidence" value="ECO:0007669"/>
    <property type="project" value="TreeGrafter"/>
</dbReference>